<evidence type="ECO:0000313" key="11">
    <source>
        <dbReference type="Proteomes" id="UP000008068"/>
    </source>
</evidence>
<feature type="domain" description="Protein N-terminal glutamine amidohydrolase alpha beta roll" evidence="9">
    <location>
        <begin position="10"/>
        <end position="187"/>
    </location>
</feature>
<dbReference type="InParanoid" id="G0NKK1"/>
<evidence type="ECO:0000256" key="2">
    <source>
        <dbReference type="ARBA" id="ARBA00008985"/>
    </source>
</evidence>
<sequence length="487" mass="56214">MVPSATEALYQSCYCEENVYKLFERIPEEHRQHFYAVFISNHDKMIPLWSQKAARAPGEFVMWDYHVIAIRRGVHEEGEASKVYDLDSVLEWGVDFRKYWEETMRMEEMRRYQPIYRRKFRIIPAEQYLTLFSSDRSHMLGPDGNYLQPPPLWPLINSSGIPSNLMKILDFEERFENTMVMDEDEFPALYAKHYIIVPPEEETIEAAAIQHPEEEEAAAILFPTVAKKYFDIPHPAKNRHVPKWIDCNAKFREVIETICSSKLAIVFPYPLPEDGMGHLQSAVSSVSEKTDLLLVAAPGKEAGDDLEELVLVMDDCKKEAGKLHVILPTETVEEMEGKSLWSTGKELRKERELHVCRCPTGCRFPVVDANGTELFTTTSLSQACRAQHLLMRNPEYTTSELRFLCQKPDPKGDKGPSEEMLLRYSLCPTMNLWSMDLNWRPDFESLYGKVYEQTADRKILTVLFPDSDCASITQRECLGVSSHFLFK</sequence>
<dbReference type="AlphaFoldDB" id="G0NKK1"/>
<accession>G0NKK1</accession>
<dbReference type="OrthoDB" id="191192at2759"/>
<dbReference type="PANTHER" id="PTHR13035:SF0">
    <property type="entry name" value="PROTEIN N-TERMINAL GLUTAMINE AMIDOHYDROLASE"/>
    <property type="match status" value="1"/>
</dbReference>
<comment type="function">
    <text evidence="1">Mediates the side-chain deamidation of N-terminal glutamine residues to glutamate, an important step in N-end rule pathway of protein degradation. Conversion of the resulting N-terminal glutamine to glutamate renders the protein susceptible to arginylation, polyubiquitination and degradation as specified by the N-end rule. Does not act on substrates with internal or C-terminal glutamine and does not act on non-glutamine residues in any position.</text>
</comment>
<evidence type="ECO:0000256" key="8">
    <source>
        <dbReference type="ARBA" id="ARBA00048768"/>
    </source>
</evidence>
<dbReference type="eggNOG" id="KOG3261">
    <property type="taxonomic scope" value="Eukaryota"/>
</dbReference>
<evidence type="ECO:0000313" key="10">
    <source>
        <dbReference type="EMBL" id="EGT32961.1"/>
    </source>
</evidence>
<evidence type="ECO:0000256" key="7">
    <source>
        <dbReference type="ARBA" id="ARBA00029677"/>
    </source>
</evidence>
<dbReference type="EMBL" id="GL379900">
    <property type="protein sequence ID" value="EGT32961.1"/>
    <property type="molecule type" value="Genomic_DNA"/>
</dbReference>
<evidence type="ECO:0000256" key="6">
    <source>
        <dbReference type="ARBA" id="ARBA00022801"/>
    </source>
</evidence>
<protein>
    <recommendedName>
        <fullName evidence="5">Protein N-terminal glutamine amidohydrolase</fullName>
        <ecNumber evidence="4">3.5.1.122</ecNumber>
    </recommendedName>
    <alternativeName>
        <fullName evidence="7">Protein NH2-terminal glutamine deamidase</fullName>
    </alternativeName>
</protein>
<evidence type="ECO:0000256" key="4">
    <source>
        <dbReference type="ARBA" id="ARBA00012718"/>
    </source>
</evidence>
<dbReference type="GO" id="GO:0070773">
    <property type="term" value="F:protein-N-terminal glutamine amidohydrolase activity"/>
    <property type="evidence" value="ECO:0007669"/>
    <property type="project" value="UniProtKB-EC"/>
</dbReference>
<evidence type="ECO:0000256" key="1">
    <source>
        <dbReference type="ARBA" id="ARBA00003923"/>
    </source>
</evidence>
<reference evidence="11" key="1">
    <citation type="submission" date="2011-07" db="EMBL/GenBank/DDBJ databases">
        <authorList>
            <consortium name="Caenorhabditis brenneri Sequencing and Analysis Consortium"/>
            <person name="Wilson R.K."/>
        </authorList>
    </citation>
    <scope>NUCLEOTIDE SEQUENCE [LARGE SCALE GENOMIC DNA]</scope>
    <source>
        <strain evidence="11">PB2801</strain>
    </source>
</reference>
<comment type="similarity">
    <text evidence="2">Belongs to the NTAQ1 family.</text>
</comment>
<evidence type="ECO:0000256" key="5">
    <source>
        <dbReference type="ARBA" id="ARBA00021247"/>
    </source>
</evidence>
<comment type="subunit">
    <text evidence="3">Monomer.</text>
</comment>
<dbReference type="EC" id="3.5.1.122" evidence="4"/>
<dbReference type="Pfam" id="PF09764">
    <property type="entry name" value="Nt_Gln_amidase"/>
    <property type="match status" value="1"/>
</dbReference>
<organism evidence="11">
    <name type="scientific">Caenorhabditis brenneri</name>
    <name type="common">Nematode worm</name>
    <dbReference type="NCBI Taxonomy" id="135651"/>
    <lineage>
        <taxon>Eukaryota</taxon>
        <taxon>Metazoa</taxon>
        <taxon>Ecdysozoa</taxon>
        <taxon>Nematoda</taxon>
        <taxon>Chromadorea</taxon>
        <taxon>Rhabditida</taxon>
        <taxon>Rhabditina</taxon>
        <taxon>Rhabditomorpha</taxon>
        <taxon>Rhabditoidea</taxon>
        <taxon>Rhabditidae</taxon>
        <taxon>Peloderinae</taxon>
        <taxon>Caenorhabditis</taxon>
    </lineage>
</organism>
<dbReference type="Proteomes" id="UP000008068">
    <property type="component" value="Unassembled WGS sequence"/>
</dbReference>
<dbReference type="GO" id="GO:0005634">
    <property type="term" value="C:nucleus"/>
    <property type="evidence" value="ECO:0007669"/>
    <property type="project" value="TreeGrafter"/>
</dbReference>
<comment type="catalytic activity">
    <reaction evidence="8">
        <text>N-terminal L-glutaminyl-[protein] + H2O = N-terminal L-glutamyl-[protein] + NH4(+)</text>
        <dbReference type="Rhea" id="RHEA:50680"/>
        <dbReference type="Rhea" id="RHEA-COMP:12668"/>
        <dbReference type="Rhea" id="RHEA-COMP:12777"/>
        <dbReference type="ChEBI" id="CHEBI:15377"/>
        <dbReference type="ChEBI" id="CHEBI:28938"/>
        <dbReference type="ChEBI" id="CHEBI:64721"/>
        <dbReference type="ChEBI" id="CHEBI:64722"/>
        <dbReference type="EC" id="3.5.1.122"/>
    </reaction>
</comment>
<dbReference type="InterPro" id="IPR039733">
    <property type="entry name" value="NTAQ1"/>
</dbReference>
<proteinExistence type="inferred from homology"/>
<dbReference type="InterPro" id="IPR023128">
    <property type="entry name" value="Prot_N_Gln_amidohydro_ab_roll"/>
</dbReference>
<dbReference type="GO" id="GO:0008418">
    <property type="term" value="F:protein-N-terminal asparagine amidohydrolase activity"/>
    <property type="evidence" value="ECO:0007669"/>
    <property type="project" value="InterPro"/>
</dbReference>
<dbReference type="HOGENOM" id="CLU_560466_0_0_1"/>
<dbReference type="STRING" id="135651.G0NKK1"/>
<dbReference type="Gene3D" id="3.10.620.10">
    <property type="entry name" value="Protein N-terminal glutamine amidohydrolase, alpha beta roll"/>
    <property type="match status" value="1"/>
</dbReference>
<keyword evidence="6" id="KW-0378">Hydrolase</keyword>
<gene>
    <name evidence="10" type="ORF">CAEBREN_12350</name>
</gene>
<dbReference type="GO" id="GO:0005829">
    <property type="term" value="C:cytosol"/>
    <property type="evidence" value="ECO:0007669"/>
    <property type="project" value="TreeGrafter"/>
</dbReference>
<dbReference type="PANTHER" id="PTHR13035">
    <property type="entry name" value="PROTEIN N-TERMINAL GLUTAMINE AMIDOHYDROLASE"/>
    <property type="match status" value="1"/>
</dbReference>
<evidence type="ECO:0000256" key="3">
    <source>
        <dbReference type="ARBA" id="ARBA00011245"/>
    </source>
</evidence>
<keyword evidence="11" id="KW-1185">Reference proteome</keyword>
<evidence type="ECO:0000259" key="9">
    <source>
        <dbReference type="Pfam" id="PF09764"/>
    </source>
</evidence>
<name>G0NKK1_CAEBE</name>
<dbReference type="InterPro" id="IPR037132">
    <property type="entry name" value="N_Gln_amidohydro_ab_roll_sf"/>
</dbReference>